<comment type="caution">
    <text evidence="2">The sequence shown here is derived from an EMBL/GenBank/DDBJ whole genome shotgun (WGS) entry which is preliminary data.</text>
</comment>
<dbReference type="EMBL" id="BMAT01002665">
    <property type="protein sequence ID" value="GFS11307.1"/>
    <property type="molecule type" value="Genomic_DNA"/>
</dbReference>
<feature type="region of interest" description="Disordered" evidence="1">
    <location>
        <begin position="1"/>
        <end position="46"/>
    </location>
</feature>
<protein>
    <submittedName>
        <fullName evidence="2">Uncharacterized protein</fullName>
    </submittedName>
</protein>
<evidence type="ECO:0000256" key="1">
    <source>
        <dbReference type="SAM" id="MobiDB-lite"/>
    </source>
</evidence>
<name>A0AAV4IRI8_9GAST</name>
<keyword evidence="3" id="KW-1185">Reference proteome</keyword>
<dbReference type="AlphaFoldDB" id="A0AAV4IRI8"/>
<gene>
    <name evidence="2" type="ORF">ElyMa_001344600</name>
</gene>
<feature type="compositionally biased region" description="Acidic residues" evidence="1">
    <location>
        <begin position="11"/>
        <end position="46"/>
    </location>
</feature>
<organism evidence="2 3">
    <name type="scientific">Elysia marginata</name>
    <dbReference type="NCBI Taxonomy" id="1093978"/>
    <lineage>
        <taxon>Eukaryota</taxon>
        <taxon>Metazoa</taxon>
        <taxon>Spiralia</taxon>
        <taxon>Lophotrochozoa</taxon>
        <taxon>Mollusca</taxon>
        <taxon>Gastropoda</taxon>
        <taxon>Heterobranchia</taxon>
        <taxon>Euthyneura</taxon>
        <taxon>Panpulmonata</taxon>
        <taxon>Sacoglossa</taxon>
        <taxon>Placobranchoidea</taxon>
        <taxon>Plakobranchidae</taxon>
        <taxon>Elysia</taxon>
    </lineage>
</organism>
<evidence type="ECO:0000313" key="3">
    <source>
        <dbReference type="Proteomes" id="UP000762676"/>
    </source>
</evidence>
<proteinExistence type="predicted"/>
<accession>A0AAV4IRI8</accession>
<sequence>MMMVLKIPGNDDTDDDDDDVDDDDDNNDDDDDDDDEDDDYNADDDDYYEEFKGMCDAINRHYTDLKLAHLTGKAKDLQDQAVRDTKFYNILTKMLCEIEG</sequence>
<evidence type="ECO:0000313" key="2">
    <source>
        <dbReference type="EMBL" id="GFS11307.1"/>
    </source>
</evidence>
<reference evidence="2 3" key="1">
    <citation type="journal article" date="2021" name="Elife">
        <title>Chloroplast acquisition without the gene transfer in kleptoplastic sea slugs, Plakobranchus ocellatus.</title>
        <authorList>
            <person name="Maeda T."/>
            <person name="Takahashi S."/>
            <person name="Yoshida T."/>
            <person name="Shimamura S."/>
            <person name="Takaki Y."/>
            <person name="Nagai Y."/>
            <person name="Toyoda A."/>
            <person name="Suzuki Y."/>
            <person name="Arimoto A."/>
            <person name="Ishii H."/>
            <person name="Satoh N."/>
            <person name="Nishiyama T."/>
            <person name="Hasebe M."/>
            <person name="Maruyama T."/>
            <person name="Minagawa J."/>
            <person name="Obokata J."/>
            <person name="Shigenobu S."/>
        </authorList>
    </citation>
    <scope>NUCLEOTIDE SEQUENCE [LARGE SCALE GENOMIC DNA]</scope>
</reference>
<dbReference type="Proteomes" id="UP000762676">
    <property type="component" value="Unassembled WGS sequence"/>
</dbReference>